<proteinExistence type="predicted"/>
<keyword evidence="3" id="KW-0597">Phosphoprotein</keyword>
<dbReference type="InterPro" id="IPR003594">
    <property type="entry name" value="HATPase_dom"/>
</dbReference>
<feature type="domain" description="HDOD" evidence="6">
    <location>
        <begin position="17"/>
        <end position="212"/>
    </location>
</feature>
<evidence type="ECO:0000259" key="6">
    <source>
        <dbReference type="PROSITE" id="PS51833"/>
    </source>
</evidence>
<reference evidence="7 8" key="1">
    <citation type="submission" date="2014-02" db="EMBL/GenBank/DDBJ databases">
        <title>Expanding our view of genomic diversity in Candidatus Accumulibacter clades.</title>
        <authorList>
            <person name="Skennerton C.T."/>
            <person name="Barr J.J."/>
            <person name="Slater F.R."/>
            <person name="Bond P.L."/>
            <person name="Tyson G.W."/>
        </authorList>
    </citation>
    <scope>NUCLEOTIDE SEQUENCE [LARGE SCALE GENOMIC DNA]</scope>
    <source>
        <strain evidence="8">BA-91</strain>
    </source>
</reference>
<dbReference type="Pfam" id="PF08668">
    <property type="entry name" value="HDOD"/>
    <property type="match status" value="1"/>
</dbReference>
<dbReference type="SUPFAM" id="SSF109604">
    <property type="entry name" value="HD-domain/PDEase-like"/>
    <property type="match status" value="1"/>
</dbReference>
<dbReference type="SMART" id="SM00471">
    <property type="entry name" value="HDc"/>
    <property type="match status" value="1"/>
</dbReference>
<evidence type="ECO:0000313" key="8">
    <source>
        <dbReference type="Proteomes" id="UP000020077"/>
    </source>
</evidence>
<accession>A0A080LS37</accession>
<dbReference type="InterPro" id="IPR004358">
    <property type="entry name" value="Sig_transdc_His_kin-like_C"/>
</dbReference>
<dbReference type="InterPro" id="IPR005467">
    <property type="entry name" value="His_kinase_dom"/>
</dbReference>
<evidence type="ECO:0000256" key="4">
    <source>
        <dbReference type="SAM" id="MobiDB-lite"/>
    </source>
</evidence>
<dbReference type="InterPro" id="IPR036890">
    <property type="entry name" value="HATPase_C_sf"/>
</dbReference>
<sequence length="739" mass="79917">MYSLPEPIRQAMESGRAPSPPQILLRLLQMVDDDGTTMAELARLVEQDPGLCTRILTAANSSALRRGNPLRSIESCLLALGTRLVRSIATCLSVQSLFDERTATRAVDLSAFWTHSLLVAELSRSLAAATGYQRPDEAYLAGLLHDVGELILLSALGEPYLQILAACPDESALSAMETEQLGVHHGEIGSWLADQWHLDSLLADGILFHHLPAEQIVTGTQLIQVVWLAHALACDDEVPEKFGKLAEQMFGNTGDGLLGGMRAEAAQRMCMIADAIGITPQDYPACSSAGGLPRVLGMVTRSIPDTYGQIAHIIGNKALMQPLQDDLFALDTAAEVFLGLRESARILFDLNHLAFLLCDPPDGRLTGMGIAGQAAVFSQVSILPEAQRSLVAAAALSKQIRSSYDRDPLPAKSLMDLQFARAFSSNGLLCIPMIGHGRTVGVIVAGLSAGQYARLGRRLPGLANFGRIAGGSLESWRAAQEVRAQTEDAVVARFTRQSRRIVHEAGNPLSIIKSYLRILGAKLPQATDARHELNILTEEIERVASIVQRMSDTPEAQADEHTLDLGKLLRELLLLYREVLFDSRGITVETVLPAQTVRIACDRDSIKQILLNLWKNVSEALSRGQRCKISLTDGILHQGQHFAELKIEDNGPGISEEAMRVLYRPAEVRSAGNRGIGLSIVGALIQRLGILVSCRSKPGLGTMIALLVPIPERTPSLGSGESQPQQKTIPSPDTAQEQP</sequence>
<dbReference type="InterPro" id="IPR052340">
    <property type="entry name" value="RNase_Y/CdgJ"/>
</dbReference>
<dbReference type="Gene3D" id="3.30.565.10">
    <property type="entry name" value="Histidine kinase-like ATPase, C-terminal domain"/>
    <property type="match status" value="1"/>
</dbReference>
<comment type="catalytic activity">
    <reaction evidence="1">
        <text>ATP + protein L-histidine = ADP + protein N-phospho-L-histidine.</text>
        <dbReference type="EC" id="2.7.13.3"/>
    </reaction>
</comment>
<evidence type="ECO:0000313" key="7">
    <source>
        <dbReference type="EMBL" id="KFB71116.1"/>
    </source>
</evidence>
<dbReference type="InterPro" id="IPR003661">
    <property type="entry name" value="HisK_dim/P_dom"/>
</dbReference>
<dbReference type="EMBL" id="JDVG02000595">
    <property type="protein sequence ID" value="KFB71116.1"/>
    <property type="molecule type" value="Genomic_DNA"/>
</dbReference>
<dbReference type="GO" id="GO:0000155">
    <property type="term" value="F:phosphorelay sensor kinase activity"/>
    <property type="evidence" value="ECO:0007669"/>
    <property type="project" value="InterPro"/>
</dbReference>
<name>A0A080LS37_9PROT</name>
<dbReference type="PROSITE" id="PS50109">
    <property type="entry name" value="HIS_KIN"/>
    <property type="match status" value="1"/>
</dbReference>
<protein>
    <recommendedName>
        <fullName evidence="2">histidine kinase</fullName>
        <ecNumber evidence="2">2.7.13.3</ecNumber>
    </recommendedName>
</protein>
<dbReference type="Proteomes" id="UP000020077">
    <property type="component" value="Unassembled WGS sequence"/>
</dbReference>
<dbReference type="InterPro" id="IPR003607">
    <property type="entry name" value="HD/PDEase_dom"/>
</dbReference>
<evidence type="ECO:0000256" key="3">
    <source>
        <dbReference type="ARBA" id="ARBA00022553"/>
    </source>
</evidence>
<comment type="caution">
    <text evidence="7">The sequence shown here is derived from an EMBL/GenBank/DDBJ whole genome shotgun (WGS) entry which is preliminary data.</text>
</comment>
<dbReference type="CDD" id="cd00082">
    <property type="entry name" value="HisKA"/>
    <property type="match status" value="1"/>
</dbReference>
<feature type="compositionally biased region" description="Polar residues" evidence="4">
    <location>
        <begin position="716"/>
        <end position="739"/>
    </location>
</feature>
<dbReference type="SUPFAM" id="SSF55874">
    <property type="entry name" value="ATPase domain of HSP90 chaperone/DNA topoisomerase II/histidine kinase"/>
    <property type="match status" value="1"/>
</dbReference>
<dbReference type="CDD" id="cd00077">
    <property type="entry name" value="HDc"/>
    <property type="match status" value="1"/>
</dbReference>
<gene>
    <name evidence="7" type="primary">kinA_2</name>
    <name evidence="7" type="ORF">AW09_003774</name>
</gene>
<dbReference type="PROSITE" id="PS51833">
    <property type="entry name" value="HDOD"/>
    <property type="match status" value="1"/>
</dbReference>
<dbReference type="PANTHER" id="PTHR33525:SF6">
    <property type="entry name" value="HDOD DOMAIN-CONTAINING PROTEIN"/>
    <property type="match status" value="1"/>
</dbReference>
<dbReference type="InterPro" id="IPR029016">
    <property type="entry name" value="GAF-like_dom_sf"/>
</dbReference>
<organism evidence="7 8">
    <name type="scientific">Candidatus Accumulibacter phosphatis</name>
    <dbReference type="NCBI Taxonomy" id="327160"/>
    <lineage>
        <taxon>Bacteria</taxon>
        <taxon>Pseudomonadati</taxon>
        <taxon>Pseudomonadota</taxon>
        <taxon>Betaproteobacteria</taxon>
        <taxon>Candidatus Accumulibacter</taxon>
    </lineage>
</organism>
<dbReference type="AlphaFoldDB" id="A0A080LS37"/>
<dbReference type="PANTHER" id="PTHR33525">
    <property type="match status" value="1"/>
</dbReference>
<dbReference type="InterPro" id="IPR013976">
    <property type="entry name" value="HDOD"/>
</dbReference>
<evidence type="ECO:0000256" key="2">
    <source>
        <dbReference type="ARBA" id="ARBA00012438"/>
    </source>
</evidence>
<evidence type="ECO:0000259" key="5">
    <source>
        <dbReference type="PROSITE" id="PS50109"/>
    </source>
</evidence>
<dbReference type="Pfam" id="PF02518">
    <property type="entry name" value="HATPase_c"/>
    <property type="match status" value="1"/>
</dbReference>
<keyword evidence="7" id="KW-0808">Transferase</keyword>
<dbReference type="SUPFAM" id="SSF55781">
    <property type="entry name" value="GAF domain-like"/>
    <property type="match status" value="1"/>
</dbReference>
<feature type="domain" description="Histidine kinase" evidence="5">
    <location>
        <begin position="500"/>
        <end position="712"/>
    </location>
</feature>
<dbReference type="Gene3D" id="1.10.287.130">
    <property type="match status" value="1"/>
</dbReference>
<keyword evidence="7" id="KW-0418">Kinase</keyword>
<dbReference type="PRINTS" id="PR00344">
    <property type="entry name" value="BCTRLSENSOR"/>
</dbReference>
<dbReference type="Gene3D" id="3.30.450.40">
    <property type="match status" value="1"/>
</dbReference>
<dbReference type="SMART" id="SM00387">
    <property type="entry name" value="HATPase_c"/>
    <property type="match status" value="1"/>
</dbReference>
<dbReference type="Gene3D" id="1.10.3210.10">
    <property type="entry name" value="Hypothetical protein af1432"/>
    <property type="match status" value="1"/>
</dbReference>
<feature type="region of interest" description="Disordered" evidence="4">
    <location>
        <begin position="714"/>
        <end position="739"/>
    </location>
</feature>
<dbReference type="EC" id="2.7.13.3" evidence="2"/>
<evidence type="ECO:0000256" key="1">
    <source>
        <dbReference type="ARBA" id="ARBA00000085"/>
    </source>
</evidence>